<evidence type="ECO:0000256" key="2">
    <source>
        <dbReference type="ARBA" id="ARBA00023054"/>
    </source>
</evidence>
<feature type="compositionally biased region" description="Basic and acidic residues" evidence="4">
    <location>
        <begin position="718"/>
        <end position="738"/>
    </location>
</feature>
<dbReference type="GO" id="GO:0030424">
    <property type="term" value="C:axon"/>
    <property type="evidence" value="ECO:0007669"/>
    <property type="project" value="TreeGrafter"/>
</dbReference>
<name>A0AAD7SQ33_9TELE</name>
<feature type="compositionally biased region" description="Basic and acidic residues" evidence="4">
    <location>
        <begin position="296"/>
        <end position="330"/>
    </location>
</feature>
<dbReference type="GO" id="GO:0099160">
    <property type="term" value="C:postsynaptic intermediate filament cytoskeleton"/>
    <property type="evidence" value="ECO:0007669"/>
    <property type="project" value="TreeGrafter"/>
</dbReference>
<evidence type="ECO:0000313" key="6">
    <source>
        <dbReference type="EMBL" id="KAJ8406742.1"/>
    </source>
</evidence>
<dbReference type="Pfam" id="PF00038">
    <property type="entry name" value="Filament"/>
    <property type="match status" value="1"/>
</dbReference>
<dbReference type="GO" id="GO:0033693">
    <property type="term" value="P:neurofilament bundle assembly"/>
    <property type="evidence" value="ECO:0007669"/>
    <property type="project" value="TreeGrafter"/>
</dbReference>
<dbReference type="SMART" id="SM01391">
    <property type="entry name" value="Filament"/>
    <property type="match status" value="1"/>
</dbReference>
<organism evidence="6 7">
    <name type="scientific">Aldrovandia affinis</name>
    <dbReference type="NCBI Taxonomy" id="143900"/>
    <lineage>
        <taxon>Eukaryota</taxon>
        <taxon>Metazoa</taxon>
        <taxon>Chordata</taxon>
        <taxon>Craniata</taxon>
        <taxon>Vertebrata</taxon>
        <taxon>Euteleostomi</taxon>
        <taxon>Actinopterygii</taxon>
        <taxon>Neopterygii</taxon>
        <taxon>Teleostei</taxon>
        <taxon>Notacanthiformes</taxon>
        <taxon>Halosauridae</taxon>
        <taxon>Aldrovandia</taxon>
    </lineage>
</organism>
<dbReference type="PANTHER" id="PTHR45652">
    <property type="entry name" value="GLIAL FIBRILLARY ACIDIC PROTEIN"/>
    <property type="match status" value="1"/>
</dbReference>
<dbReference type="GO" id="GO:0005737">
    <property type="term" value="C:cytoplasm"/>
    <property type="evidence" value="ECO:0007669"/>
    <property type="project" value="TreeGrafter"/>
</dbReference>
<dbReference type="EMBL" id="JAINUG010000042">
    <property type="protein sequence ID" value="KAJ8406742.1"/>
    <property type="molecule type" value="Genomic_DNA"/>
</dbReference>
<keyword evidence="1" id="KW-0403">Intermediate filament</keyword>
<feature type="region of interest" description="Disordered" evidence="4">
    <location>
        <begin position="228"/>
        <end position="817"/>
    </location>
</feature>
<feature type="compositionally biased region" description="Basic and acidic residues" evidence="4">
    <location>
        <begin position="805"/>
        <end position="817"/>
    </location>
</feature>
<reference evidence="6" key="1">
    <citation type="journal article" date="2023" name="Science">
        <title>Genome structures resolve the early diversification of teleost fishes.</title>
        <authorList>
            <person name="Parey E."/>
            <person name="Louis A."/>
            <person name="Montfort J."/>
            <person name="Bouchez O."/>
            <person name="Roques C."/>
            <person name="Iampietro C."/>
            <person name="Lluch J."/>
            <person name="Castinel A."/>
            <person name="Donnadieu C."/>
            <person name="Desvignes T."/>
            <person name="Floi Bucao C."/>
            <person name="Jouanno E."/>
            <person name="Wen M."/>
            <person name="Mejri S."/>
            <person name="Dirks R."/>
            <person name="Jansen H."/>
            <person name="Henkel C."/>
            <person name="Chen W.J."/>
            <person name="Zahm M."/>
            <person name="Cabau C."/>
            <person name="Klopp C."/>
            <person name="Thompson A.W."/>
            <person name="Robinson-Rechavi M."/>
            <person name="Braasch I."/>
            <person name="Lecointre G."/>
            <person name="Bobe J."/>
            <person name="Postlethwait J.H."/>
            <person name="Berthelot C."/>
            <person name="Roest Crollius H."/>
            <person name="Guiguen Y."/>
        </authorList>
    </citation>
    <scope>NUCLEOTIDE SEQUENCE</scope>
    <source>
        <strain evidence="6">NC1722</strain>
    </source>
</reference>
<feature type="compositionally biased region" description="Basic and acidic residues" evidence="4">
    <location>
        <begin position="415"/>
        <end position="459"/>
    </location>
</feature>
<keyword evidence="2 3" id="KW-0175">Coiled coil</keyword>
<feature type="compositionally biased region" description="Basic and acidic residues" evidence="4">
    <location>
        <begin position="748"/>
        <end position="782"/>
    </location>
</feature>
<feature type="compositionally biased region" description="Acidic residues" evidence="4">
    <location>
        <begin position="335"/>
        <end position="347"/>
    </location>
</feature>
<dbReference type="GO" id="GO:0005882">
    <property type="term" value="C:intermediate filament"/>
    <property type="evidence" value="ECO:0007669"/>
    <property type="project" value="UniProtKB-KW"/>
</dbReference>
<dbReference type="Proteomes" id="UP001221898">
    <property type="component" value="Unassembled WGS sequence"/>
</dbReference>
<feature type="compositionally biased region" description="Basic and acidic residues" evidence="4">
    <location>
        <begin position="519"/>
        <end position="543"/>
    </location>
</feature>
<dbReference type="PROSITE" id="PS51842">
    <property type="entry name" value="IF_ROD_2"/>
    <property type="match status" value="1"/>
</dbReference>
<dbReference type="InterPro" id="IPR050405">
    <property type="entry name" value="Intermediate_filament"/>
</dbReference>
<evidence type="ECO:0000313" key="7">
    <source>
        <dbReference type="Proteomes" id="UP001221898"/>
    </source>
</evidence>
<feature type="compositionally biased region" description="Acidic residues" evidence="4">
    <location>
        <begin position="263"/>
        <end position="280"/>
    </location>
</feature>
<dbReference type="Gene3D" id="1.20.5.170">
    <property type="match status" value="1"/>
</dbReference>
<gene>
    <name evidence="6" type="ORF">AAFF_G00296580</name>
</gene>
<sequence length="817" mass="90349">MLAQLQEAQVATVEMTDFGKADITAALRDIRTQLEGHTSSNVQQTEECFRAKVAKLTEAAEINKETLHATKQEIQQHRRQLQNKSIELETVKGTKDALESQLNDFEDRHDAEIHQYQNAINQLEYELKHTKCEISGHLREYQDLLNVKMALDVEIASYRKLLEGEETRLSSVSSVHTSVPYVYRQSPVYSLPCLPKHRSTSTKAEPQYKFVEEIITETTREVELTEIEEAESELTRVEEPAGTEEESADEEVVAQVTVGPEVAAEEGDAQTAEEEQEETAPDTADTRSAPLEEESEHVKEQDTEGKVFPEEETRDTEPVDRSPEEQEKAECANADMDEGTENTPDEVETVKLLKEGSAEEEKECTDTVKAEETKEVGSSHQVSESASESHENEVRKETTEVTVGRSPQQTDGELTPERHEKEESKPEVPSEAKPQEKEPKELEKSPEDSPIKEEEDKVPKVQSIAAQGEKLEGELSPEKITNNLTEVKVSQQPQDTESPAMSEMKGISGPPENGGVTAKEIKEAADPGKLQDDPSLETTKDEQEMPLNSTAVDIAETFKKKVVSPSKDEKDSETLSTMESFKPEPTDHPENKTPSVPKPKESHSAISEESEKKTSALVAVAEDKKADMVTAVEKSAKEPEGSKKTEATPLPKEESKIVNIEKVDMEKSTRDKVESAEEKSVSAKDLTDQPMSQDPAAVVAKPGLKTVESKDMQAASLDSKESKDTEKAADSSKGDQTAKEANATMDSPGKESKEKVVPISDAKDKEDSAKKVKEDADPKIEENGFYETSPKAEEVKVPVIQSQVEPKEKKAELKASQ</sequence>
<feature type="compositionally biased region" description="Acidic residues" evidence="4">
    <location>
        <begin position="241"/>
        <end position="252"/>
    </location>
</feature>
<keyword evidence="7" id="KW-1185">Reference proteome</keyword>
<comment type="caution">
    <text evidence="6">The sequence shown here is derived from an EMBL/GenBank/DDBJ whole genome shotgun (WGS) entry which is preliminary data.</text>
</comment>
<dbReference type="SUPFAM" id="SSF64593">
    <property type="entry name" value="Intermediate filament protein, coiled coil region"/>
    <property type="match status" value="1"/>
</dbReference>
<dbReference type="Gene3D" id="1.20.5.500">
    <property type="entry name" value="Single helix bin"/>
    <property type="match status" value="1"/>
</dbReference>
<dbReference type="InterPro" id="IPR039008">
    <property type="entry name" value="IF_rod_dom"/>
</dbReference>
<proteinExistence type="predicted"/>
<feature type="coiled-coil region" evidence="3">
    <location>
        <begin position="60"/>
        <end position="133"/>
    </location>
</feature>
<dbReference type="GO" id="GO:0005200">
    <property type="term" value="F:structural constituent of cytoskeleton"/>
    <property type="evidence" value="ECO:0007669"/>
    <property type="project" value="TreeGrafter"/>
</dbReference>
<feature type="compositionally biased region" description="Basic and acidic residues" evidence="4">
    <location>
        <begin position="581"/>
        <end position="591"/>
    </location>
</feature>
<feature type="compositionally biased region" description="Basic and acidic residues" evidence="4">
    <location>
        <begin position="348"/>
        <end position="377"/>
    </location>
</feature>
<feature type="compositionally biased region" description="Polar residues" evidence="4">
    <location>
        <begin position="479"/>
        <end position="499"/>
    </location>
</feature>
<dbReference type="FunFam" id="1.20.5.170:FF:000002">
    <property type="entry name" value="Type I keratin KA11"/>
    <property type="match status" value="1"/>
</dbReference>
<evidence type="ECO:0000256" key="1">
    <source>
        <dbReference type="ARBA" id="ARBA00022754"/>
    </source>
</evidence>
<dbReference type="PANTHER" id="PTHR45652:SF10">
    <property type="entry name" value="NEUROFILAMENT MEDIUM POLYPEPTIDE ISOFORM X1"/>
    <property type="match status" value="1"/>
</dbReference>
<feature type="compositionally biased region" description="Basic and acidic residues" evidence="4">
    <location>
        <begin position="387"/>
        <end position="399"/>
    </location>
</feature>
<evidence type="ECO:0000256" key="3">
    <source>
        <dbReference type="SAM" id="Coils"/>
    </source>
</evidence>
<dbReference type="AlphaFoldDB" id="A0AAD7SQ33"/>
<feature type="compositionally biased region" description="Basic and acidic residues" evidence="4">
    <location>
        <begin position="634"/>
        <end position="687"/>
    </location>
</feature>
<feature type="domain" description="IF rod" evidence="5">
    <location>
        <begin position="1"/>
        <end position="169"/>
    </location>
</feature>
<protein>
    <recommendedName>
        <fullName evidence="5">IF rod domain-containing protein</fullName>
    </recommendedName>
</protein>
<evidence type="ECO:0000256" key="4">
    <source>
        <dbReference type="SAM" id="MobiDB-lite"/>
    </source>
</evidence>
<evidence type="ECO:0000259" key="5">
    <source>
        <dbReference type="PROSITE" id="PS51842"/>
    </source>
</evidence>
<accession>A0AAD7SQ33</accession>